<keyword evidence="3" id="KW-1185">Reference proteome</keyword>
<organism evidence="2 3">
    <name type="scientific">Pseudomonas lijiangensis</name>
    <dbReference type="NCBI Taxonomy" id="2995658"/>
    <lineage>
        <taxon>Bacteria</taxon>
        <taxon>Pseudomonadati</taxon>
        <taxon>Pseudomonadota</taxon>
        <taxon>Gammaproteobacteria</taxon>
        <taxon>Pseudomonadales</taxon>
        <taxon>Pseudomonadaceae</taxon>
        <taxon>Pseudomonas</taxon>
    </lineage>
</organism>
<feature type="transmembrane region" description="Helical" evidence="1">
    <location>
        <begin position="252"/>
        <end position="274"/>
    </location>
</feature>
<keyword evidence="1" id="KW-0812">Transmembrane</keyword>
<dbReference type="RefSeq" id="WP_216704665.1">
    <property type="nucleotide sequence ID" value="NZ_CP076668.1"/>
</dbReference>
<gene>
    <name evidence="2" type="ORF">KQP88_01620</name>
</gene>
<feature type="transmembrane region" description="Helical" evidence="1">
    <location>
        <begin position="209"/>
        <end position="232"/>
    </location>
</feature>
<evidence type="ECO:0000256" key="1">
    <source>
        <dbReference type="SAM" id="Phobius"/>
    </source>
</evidence>
<sequence>MPHKIALCRYEYDPLDRLATRMPLAEAVTRSFYRADRLANEIQGAGQRTFFHRENQLLALQTMIGKVLATTLTSTDQPGSVLHAATSGQRTAIAYAPYGHHAPLGDLPGFNGERPDPVTGHYLLGKGYRAYNPVLMRFNSPDSLSPFGEGGVNPYAYCLGDPVNHIDPTGHTSWQFIVGIVLSVAALTAATATLLPSLPFLLSVKAAQAGFFSAGSLSTIITGTSAVAGGVLGVARQIVAEVAPDSPALEPMGWAALALGVVAASTRVGSVIASRNPKNLANLRRVVAVEQIKRREAVTVNLRNISTRIRSSSSIRSLDLYESPL</sequence>
<evidence type="ECO:0000313" key="3">
    <source>
        <dbReference type="Proteomes" id="UP000683401"/>
    </source>
</evidence>
<protein>
    <submittedName>
        <fullName evidence="2">RHS repeat-associated core domain-containing protein</fullName>
    </submittedName>
</protein>
<keyword evidence="1" id="KW-1133">Transmembrane helix</keyword>
<dbReference type="NCBIfam" id="TIGR03696">
    <property type="entry name" value="Rhs_assc_core"/>
    <property type="match status" value="1"/>
</dbReference>
<evidence type="ECO:0000313" key="2">
    <source>
        <dbReference type="EMBL" id="QWU83523.1"/>
    </source>
</evidence>
<proteinExistence type="predicted"/>
<dbReference type="EMBL" id="CP076668">
    <property type="protein sequence ID" value="QWU83523.1"/>
    <property type="molecule type" value="Genomic_DNA"/>
</dbReference>
<feature type="transmembrane region" description="Helical" evidence="1">
    <location>
        <begin position="174"/>
        <end position="202"/>
    </location>
</feature>
<dbReference type="Proteomes" id="UP000683401">
    <property type="component" value="Chromosome"/>
</dbReference>
<keyword evidence="1" id="KW-0472">Membrane</keyword>
<reference evidence="3" key="1">
    <citation type="submission" date="2021-06" db="EMBL/GenBank/DDBJ databases">
        <title>Identification of Pseudomonas cichorii causing bacterial leaf black spot of flue-cured tobacco, a new disease in China.</title>
        <authorList>
            <person name="Lu C.-H."/>
        </authorList>
    </citation>
    <scope>NUCLEOTIDE SEQUENCE [LARGE SCALE GENOMIC DNA]</scope>
    <source>
        <strain evidence="3">LJ2</strain>
    </source>
</reference>
<name>A0ABX8HTX5_9PSED</name>
<accession>A0ABX8HTX5</accession>
<dbReference type="InterPro" id="IPR022385">
    <property type="entry name" value="Rhs_assc_core"/>
</dbReference>